<dbReference type="AlphaFoldDB" id="A0A0W0TNE5"/>
<evidence type="ECO:0000313" key="2">
    <source>
        <dbReference type="Proteomes" id="UP000054785"/>
    </source>
</evidence>
<keyword evidence="2" id="KW-1185">Reference proteome</keyword>
<reference evidence="1 2" key="1">
    <citation type="submission" date="2015-11" db="EMBL/GenBank/DDBJ databases">
        <title>Genomic analysis of 38 Legionella species identifies large and diverse effector repertoires.</title>
        <authorList>
            <person name="Burstein D."/>
            <person name="Amaro F."/>
            <person name="Zusman T."/>
            <person name="Lifshitz Z."/>
            <person name="Cohen O."/>
            <person name="Gilbert J.A."/>
            <person name="Pupko T."/>
            <person name="Shuman H.A."/>
            <person name="Segal G."/>
        </authorList>
    </citation>
    <scope>NUCLEOTIDE SEQUENCE [LARGE SCALE GENOMIC DNA]</scope>
    <source>
        <strain evidence="1 2">ATCC 49504</strain>
    </source>
</reference>
<name>A0A0W0TNE5_9GAMM</name>
<accession>A0A0W0TNE5</accession>
<evidence type="ECO:0000313" key="1">
    <source>
        <dbReference type="EMBL" id="KTC97100.1"/>
    </source>
</evidence>
<proteinExistence type="predicted"/>
<organism evidence="1 2">
    <name type="scientific">Legionella geestiana</name>
    <dbReference type="NCBI Taxonomy" id="45065"/>
    <lineage>
        <taxon>Bacteria</taxon>
        <taxon>Pseudomonadati</taxon>
        <taxon>Pseudomonadota</taxon>
        <taxon>Gammaproteobacteria</taxon>
        <taxon>Legionellales</taxon>
        <taxon>Legionellaceae</taxon>
        <taxon>Legionella</taxon>
    </lineage>
</organism>
<comment type="caution">
    <text evidence="1">The sequence shown here is derived from an EMBL/GenBank/DDBJ whole genome shotgun (WGS) entry which is preliminary data.</text>
</comment>
<dbReference type="PATRIC" id="fig|45065.4.peg.2247"/>
<gene>
    <name evidence="1" type="ORF">Lgee_2071</name>
</gene>
<dbReference type="NCBIfam" id="NF047412">
    <property type="entry name" value="sig_GCG_CRPN_rpt"/>
    <property type="match status" value="1"/>
</dbReference>
<dbReference type="Proteomes" id="UP000054785">
    <property type="component" value="Unassembled WGS sequence"/>
</dbReference>
<dbReference type="EMBL" id="LNYC01000073">
    <property type="protein sequence ID" value="KTC97100.1"/>
    <property type="molecule type" value="Genomic_DNA"/>
</dbReference>
<dbReference type="InterPro" id="IPR058110">
    <property type="entry name" value="GCG_CRPN_dom"/>
</dbReference>
<protein>
    <submittedName>
        <fullName evidence="1">Uncharacterized protein</fullName>
    </submittedName>
</protein>
<sequence>MKIRTLLTPFVTMPLIAGAVLVIAMMWAPLTHAAQGCGHGYHMTAYGRCVPNSPGPWARAIPGRPDCWLNRWGAVRCWR</sequence>